<keyword evidence="2" id="KW-0687">Ribonucleoprotein</keyword>
<sequence>MNKAQKEQLLKIMAYPAYREFAVPGSGNKDKDELNVFWSRVAAILNPLGPIKPAQKWQRSWADKCAYATKQALQKGRPVPSGSGGDFAYTSDNPEVDAIMNIIGWEAAFSSGYEMEDYEKENENTSPLSTPTCFKRKASLSPLGRSASPLNPFLDTQGSNRSSTSPVSAGSPAAINTLQKEIEKLSQAVERNTEMLFEMKGAIDNMRVIQVVDATNTIAQQTAVTEEAPAPAQEEEFSVENPPLMPDFDFSLPMLD</sequence>
<protein>
    <submittedName>
        <fullName evidence="2">50S ribosomal protein L32</fullName>
    </submittedName>
</protein>
<dbReference type="GO" id="GO:0005840">
    <property type="term" value="C:ribosome"/>
    <property type="evidence" value="ECO:0007669"/>
    <property type="project" value="UniProtKB-KW"/>
</dbReference>
<name>A0AAE1LK15_9NEOP</name>
<reference evidence="2" key="1">
    <citation type="submission" date="2021-07" db="EMBL/GenBank/DDBJ databases">
        <authorList>
            <person name="Catto M.A."/>
            <person name="Jacobson A."/>
            <person name="Kennedy G."/>
            <person name="Labadie P."/>
            <person name="Hunt B.G."/>
            <person name="Srinivasan R."/>
        </authorList>
    </citation>
    <scope>NUCLEOTIDE SEQUENCE</scope>
    <source>
        <strain evidence="2">PL_HMW_Pooled</strain>
        <tissue evidence="2">Head</tissue>
    </source>
</reference>
<reference evidence="2" key="2">
    <citation type="journal article" date="2023" name="BMC Genomics">
        <title>Pest status, molecular evolution, and epigenetic factors derived from the genome assembly of Frankliniella fusca, a thysanopteran phytovirus vector.</title>
        <authorList>
            <person name="Catto M.A."/>
            <person name="Labadie P.E."/>
            <person name="Jacobson A.L."/>
            <person name="Kennedy G.G."/>
            <person name="Srinivasan R."/>
            <person name="Hunt B.G."/>
        </authorList>
    </citation>
    <scope>NUCLEOTIDE SEQUENCE</scope>
    <source>
        <strain evidence="2">PL_HMW_Pooled</strain>
    </source>
</reference>
<dbReference type="AlphaFoldDB" id="A0AAE1LK15"/>
<evidence type="ECO:0000313" key="2">
    <source>
        <dbReference type="EMBL" id="KAK3922355.1"/>
    </source>
</evidence>
<comment type="caution">
    <text evidence="2">The sequence shown here is derived from an EMBL/GenBank/DDBJ whole genome shotgun (WGS) entry which is preliminary data.</text>
</comment>
<evidence type="ECO:0000256" key="1">
    <source>
        <dbReference type="SAM" id="MobiDB-lite"/>
    </source>
</evidence>
<dbReference type="EMBL" id="JAHWGI010001089">
    <property type="protein sequence ID" value="KAK3922355.1"/>
    <property type="molecule type" value="Genomic_DNA"/>
</dbReference>
<gene>
    <name evidence="2" type="ORF">KUF71_011824</name>
</gene>
<feature type="region of interest" description="Disordered" evidence="1">
    <location>
        <begin position="145"/>
        <end position="172"/>
    </location>
</feature>
<feature type="region of interest" description="Disordered" evidence="1">
    <location>
        <begin position="225"/>
        <end position="245"/>
    </location>
</feature>
<evidence type="ECO:0000313" key="3">
    <source>
        <dbReference type="Proteomes" id="UP001219518"/>
    </source>
</evidence>
<proteinExistence type="predicted"/>
<keyword evidence="2" id="KW-0689">Ribosomal protein</keyword>
<organism evidence="2 3">
    <name type="scientific">Frankliniella fusca</name>
    <dbReference type="NCBI Taxonomy" id="407009"/>
    <lineage>
        <taxon>Eukaryota</taxon>
        <taxon>Metazoa</taxon>
        <taxon>Ecdysozoa</taxon>
        <taxon>Arthropoda</taxon>
        <taxon>Hexapoda</taxon>
        <taxon>Insecta</taxon>
        <taxon>Pterygota</taxon>
        <taxon>Neoptera</taxon>
        <taxon>Paraneoptera</taxon>
        <taxon>Thysanoptera</taxon>
        <taxon>Terebrantia</taxon>
        <taxon>Thripoidea</taxon>
        <taxon>Thripidae</taxon>
        <taxon>Frankliniella</taxon>
    </lineage>
</organism>
<dbReference type="Proteomes" id="UP001219518">
    <property type="component" value="Unassembled WGS sequence"/>
</dbReference>
<accession>A0AAE1LK15</accession>
<keyword evidence="3" id="KW-1185">Reference proteome</keyword>
<feature type="compositionally biased region" description="Polar residues" evidence="1">
    <location>
        <begin position="154"/>
        <end position="172"/>
    </location>
</feature>